<organism evidence="3 4">
    <name type="scientific">Actinoplanes italicus</name>
    <dbReference type="NCBI Taxonomy" id="113567"/>
    <lineage>
        <taxon>Bacteria</taxon>
        <taxon>Bacillati</taxon>
        <taxon>Actinomycetota</taxon>
        <taxon>Actinomycetes</taxon>
        <taxon>Micromonosporales</taxon>
        <taxon>Micromonosporaceae</taxon>
        <taxon>Actinoplanes</taxon>
    </lineage>
</organism>
<evidence type="ECO:0000256" key="1">
    <source>
        <dbReference type="SAM" id="MobiDB-lite"/>
    </source>
</evidence>
<dbReference type="OrthoDB" id="6646510at2"/>
<feature type="chain" id="PRO_5015455213" description="Secreted protein" evidence="2">
    <location>
        <begin position="25"/>
        <end position="896"/>
    </location>
</feature>
<name>A0A2T0K5K6_9ACTN</name>
<evidence type="ECO:0000256" key="2">
    <source>
        <dbReference type="SAM" id="SignalP"/>
    </source>
</evidence>
<sequence length="896" mass="94376">MRRILVAVAAASTLLLGSAVPAGAAPAQPAPDPLPPGWSASGRALTWTSERPIPPGDAAVEFWSGDRLLGRADDADDLRTFVLKDGLPARPADLQVRIGGKRVDAAAPPSAQRRAKTTPATVPARPAHNVDPGVKGPYKTTTGEYSLPGVKLSTYPQPVEMQAVVVAPRNAPGKRPLALFLHGRHWTCFTGDDPDAITLEWPCPAPSEAVPSHRGYLQSQELLASQGYVTVSISANGINAQDRADDDGGAQARSSLVRKHLELWADWSGAKRSNAPAIVRSAPRADLSKVFLMGHSRGGEGVNRAALDSLNPPPAAQDDYRGKVRWNIRGLFLIGPTVFGHNPQPDVPSATVLPGCDGDVSDLQGQMYIDATRGVGSGRALHSALYAVGANHNYFNTEWTPGQAVGPAFDDFFGEDDPLCTPGVAPARLTPQQQQTAGATYLAAAARLFVGGDDRVRPLLDGSGVRAPSAGPATVLSHALGGNRTPVIVPDQALTVGNARLCEQAGATQETACLWTEGWFSPSPHFVSFTYPEPGRYAVALNGTATATLKPAKAVPVAGAQSLALRLVVPPNAPATSFGVAVTDDRGKRTELGTATISGVPGTDLTTSYWGQEVRLTLPRGVRAVSRLDITPRGEGEAWLIDAWGWRPGTPAPRPEPLARVDVGRLAVEEGDSGTATYSVPVSVRGKQRAAVRLFLTDRRTGDVKSWVADIAPGATKIEVPVSVTGNTTFGGDRRYPLAAKAVRNAVVGDYDGGVDVREDDPMPKITVAPNPATAAEGAPVVWTVTLSEPADDYLYLAFTPQKPAAGTELSSTDVDPVWFEENSFESPEPSRPLSETLLQPFLVVEPGTTSVELSVPTVTDGVAEGTEHIRFATDIYPPDFGDPITGPVIDGTVTD</sequence>
<dbReference type="InterPro" id="IPR029058">
    <property type="entry name" value="AB_hydrolase_fold"/>
</dbReference>
<comment type="caution">
    <text evidence="3">The sequence shown here is derived from an EMBL/GenBank/DDBJ whole genome shotgun (WGS) entry which is preliminary data.</text>
</comment>
<keyword evidence="4" id="KW-1185">Reference proteome</keyword>
<feature type="region of interest" description="Disordered" evidence="1">
    <location>
        <begin position="103"/>
        <end position="142"/>
    </location>
</feature>
<gene>
    <name evidence="3" type="ORF">CLV67_11390</name>
</gene>
<protein>
    <recommendedName>
        <fullName evidence="5">Secreted protein</fullName>
    </recommendedName>
</protein>
<feature type="signal peptide" evidence="2">
    <location>
        <begin position="1"/>
        <end position="24"/>
    </location>
</feature>
<accession>A0A2T0K5K6</accession>
<keyword evidence="2" id="KW-0732">Signal</keyword>
<dbReference type="RefSeq" id="WP_106323890.1">
    <property type="nucleotide sequence ID" value="NZ_BOMO01000099.1"/>
</dbReference>
<reference evidence="3 4" key="1">
    <citation type="submission" date="2018-03" db="EMBL/GenBank/DDBJ databases">
        <title>Genomic Encyclopedia of Archaeal and Bacterial Type Strains, Phase II (KMG-II): from individual species to whole genera.</title>
        <authorList>
            <person name="Goeker M."/>
        </authorList>
    </citation>
    <scope>NUCLEOTIDE SEQUENCE [LARGE SCALE GENOMIC DNA]</scope>
    <source>
        <strain evidence="3 4">DSM 43146</strain>
    </source>
</reference>
<dbReference type="AlphaFoldDB" id="A0A2T0K5K6"/>
<evidence type="ECO:0000313" key="3">
    <source>
        <dbReference type="EMBL" id="PRX18257.1"/>
    </source>
</evidence>
<evidence type="ECO:0000313" key="4">
    <source>
        <dbReference type="Proteomes" id="UP000239415"/>
    </source>
</evidence>
<dbReference type="Gene3D" id="3.40.50.1820">
    <property type="entry name" value="alpha/beta hydrolase"/>
    <property type="match status" value="1"/>
</dbReference>
<evidence type="ECO:0008006" key="5">
    <source>
        <dbReference type="Google" id="ProtNLM"/>
    </source>
</evidence>
<dbReference type="EMBL" id="PVMZ01000013">
    <property type="protein sequence ID" value="PRX18257.1"/>
    <property type="molecule type" value="Genomic_DNA"/>
</dbReference>
<dbReference type="Proteomes" id="UP000239415">
    <property type="component" value="Unassembled WGS sequence"/>
</dbReference>
<feature type="region of interest" description="Disordered" evidence="1">
    <location>
        <begin position="23"/>
        <end position="42"/>
    </location>
</feature>
<proteinExistence type="predicted"/>
<dbReference type="SUPFAM" id="SSF53474">
    <property type="entry name" value="alpha/beta-Hydrolases"/>
    <property type="match status" value="1"/>
</dbReference>